<feature type="transmembrane region" description="Helical" evidence="1">
    <location>
        <begin position="50"/>
        <end position="68"/>
    </location>
</feature>
<feature type="transmembrane region" description="Helical" evidence="1">
    <location>
        <begin position="21"/>
        <end position="44"/>
    </location>
</feature>
<sequence>MTIGLFIKENRVLKEINSVTFSVYLSHCFVMFIVNDKIAQAGIISISKSYAIRFVSVYTITISMCLIYKRLKNCLPSKITVLK</sequence>
<accession>A0A645JL91</accession>
<evidence type="ECO:0000313" key="2">
    <source>
        <dbReference type="EMBL" id="MPN64032.1"/>
    </source>
</evidence>
<evidence type="ECO:0000256" key="1">
    <source>
        <dbReference type="SAM" id="Phobius"/>
    </source>
</evidence>
<gene>
    <name evidence="2" type="ORF">SDC9_211803</name>
</gene>
<keyword evidence="1" id="KW-0812">Transmembrane</keyword>
<keyword evidence="1" id="KW-1133">Transmembrane helix</keyword>
<protein>
    <submittedName>
        <fullName evidence="2">Uncharacterized protein</fullName>
    </submittedName>
</protein>
<dbReference type="EMBL" id="VSSQ01144362">
    <property type="protein sequence ID" value="MPN64032.1"/>
    <property type="molecule type" value="Genomic_DNA"/>
</dbReference>
<name>A0A645JL91_9ZZZZ</name>
<dbReference type="AlphaFoldDB" id="A0A645JL91"/>
<reference evidence="2" key="1">
    <citation type="submission" date="2019-08" db="EMBL/GenBank/DDBJ databases">
        <authorList>
            <person name="Kucharzyk K."/>
            <person name="Murdoch R.W."/>
            <person name="Higgins S."/>
            <person name="Loffler F."/>
        </authorList>
    </citation>
    <scope>NUCLEOTIDE SEQUENCE</scope>
</reference>
<proteinExistence type="predicted"/>
<keyword evidence="1" id="KW-0472">Membrane</keyword>
<organism evidence="2">
    <name type="scientific">bioreactor metagenome</name>
    <dbReference type="NCBI Taxonomy" id="1076179"/>
    <lineage>
        <taxon>unclassified sequences</taxon>
        <taxon>metagenomes</taxon>
        <taxon>ecological metagenomes</taxon>
    </lineage>
</organism>
<comment type="caution">
    <text evidence="2">The sequence shown here is derived from an EMBL/GenBank/DDBJ whole genome shotgun (WGS) entry which is preliminary data.</text>
</comment>